<organism evidence="8 9">
    <name type="scientific">Paraburkholderia elongata</name>
    <dbReference type="NCBI Taxonomy" id="2675747"/>
    <lineage>
        <taxon>Bacteria</taxon>
        <taxon>Pseudomonadati</taxon>
        <taxon>Pseudomonadota</taxon>
        <taxon>Betaproteobacteria</taxon>
        <taxon>Burkholderiales</taxon>
        <taxon>Burkholderiaceae</taxon>
        <taxon>Paraburkholderia</taxon>
    </lineage>
</organism>
<dbReference type="Gene3D" id="1.20.1250.20">
    <property type="entry name" value="MFS general substrate transporter like domains"/>
    <property type="match status" value="2"/>
</dbReference>
<dbReference type="InterPro" id="IPR020846">
    <property type="entry name" value="MFS_dom"/>
</dbReference>
<evidence type="ECO:0000256" key="5">
    <source>
        <dbReference type="ARBA" id="ARBA00023136"/>
    </source>
</evidence>
<dbReference type="EMBL" id="WOEZ01000018">
    <property type="protein sequence ID" value="NPT53632.1"/>
    <property type="molecule type" value="Genomic_DNA"/>
</dbReference>
<feature type="transmembrane region" description="Helical" evidence="6">
    <location>
        <begin position="388"/>
        <end position="410"/>
    </location>
</feature>
<reference evidence="8 9" key="1">
    <citation type="submission" date="2019-11" db="EMBL/GenBank/DDBJ databases">
        <title>Metabolism of dissolved organic matter in forest soils.</title>
        <authorList>
            <person name="Cyle K.T."/>
            <person name="Wilhelm R.C."/>
            <person name="Martinez C.E."/>
        </authorList>
    </citation>
    <scope>NUCLEOTIDE SEQUENCE [LARGE SCALE GENOMIC DNA]</scope>
    <source>
        <strain evidence="8 9">5N</strain>
    </source>
</reference>
<feature type="transmembrane region" description="Helical" evidence="6">
    <location>
        <begin position="263"/>
        <end position="285"/>
    </location>
</feature>
<evidence type="ECO:0000313" key="8">
    <source>
        <dbReference type="EMBL" id="NPT53632.1"/>
    </source>
</evidence>
<evidence type="ECO:0000313" key="9">
    <source>
        <dbReference type="Proteomes" id="UP000655523"/>
    </source>
</evidence>
<accession>A0A972NIR8</accession>
<dbReference type="AlphaFoldDB" id="A0A972NIR8"/>
<evidence type="ECO:0000256" key="4">
    <source>
        <dbReference type="ARBA" id="ARBA00022989"/>
    </source>
</evidence>
<dbReference type="InterPro" id="IPR011701">
    <property type="entry name" value="MFS"/>
</dbReference>
<dbReference type="GO" id="GO:0022857">
    <property type="term" value="F:transmembrane transporter activity"/>
    <property type="evidence" value="ECO:0007669"/>
    <property type="project" value="InterPro"/>
</dbReference>
<dbReference type="GO" id="GO:0016020">
    <property type="term" value="C:membrane"/>
    <property type="evidence" value="ECO:0007669"/>
    <property type="project" value="UniProtKB-SubCell"/>
</dbReference>
<feature type="transmembrane region" description="Helical" evidence="6">
    <location>
        <begin position="197"/>
        <end position="219"/>
    </location>
</feature>
<comment type="subcellular location">
    <subcellularLocation>
        <location evidence="1">Membrane</location>
        <topology evidence="1">Multi-pass membrane protein</topology>
    </subcellularLocation>
</comment>
<evidence type="ECO:0000259" key="7">
    <source>
        <dbReference type="PROSITE" id="PS50850"/>
    </source>
</evidence>
<feature type="domain" description="Major facilitator superfamily (MFS) profile" evidence="7">
    <location>
        <begin position="38"/>
        <end position="446"/>
    </location>
</feature>
<protein>
    <submittedName>
        <fullName evidence="8">MFS transporter</fullName>
    </submittedName>
</protein>
<dbReference type="FunFam" id="1.20.1250.20:FF:000018">
    <property type="entry name" value="MFS transporter permease"/>
    <property type="match status" value="1"/>
</dbReference>
<evidence type="ECO:0000256" key="3">
    <source>
        <dbReference type="ARBA" id="ARBA00022692"/>
    </source>
</evidence>
<dbReference type="Pfam" id="PF07690">
    <property type="entry name" value="MFS_1"/>
    <property type="match status" value="1"/>
</dbReference>
<dbReference type="PANTHER" id="PTHR43791:SF36">
    <property type="entry name" value="TRANSPORTER, PUTATIVE (AFU_ORTHOLOGUE AFUA_6G08340)-RELATED"/>
    <property type="match status" value="1"/>
</dbReference>
<feature type="transmembrane region" description="Helical" evidence="6">
    <location>
        <begin position="36"/>
        <end position="53"/>
    </location>
</feature>
<keyword evidence="9" id="KW-1185">Reference proteome</keyword>
<keyword evidence="4 6" id="KW-1133">Transmembrane helix</keyword>
<feature type="transmembrane region" description="Helical" evidence="6">
    <location>
        <begin position="330"/>
        <end position="350"/>
    </location>
</feature>
<dbReference type="InterPro" id="IPR036259">
    <property type="entry name" value="MFS_trans_sf"/>
</dbReference>
<keyword evidence="2" id="KW-0813">Transport</keyword>
<keyword evidence="5 6" id="KW-0472">Membrane</keyword>
<proteinExistence type="predicted"/>
<dbReference type="Proteomes" id="UP000655523">
    <property type="component" value="Unassembled WGS sequence"/>
</dbReference>
<dbReference type="PROSITE" id="PS50850">
    <property type="entry name" value="MFS"/>
    <property type="match status" value="1"/>
</dbReference>
<feature type="transmembrane region" description="Helical" evidence="6">
    <location>
        <begin position="297"/>
        <end position="318"/>
    </location>
</feature>
<dbReference type="SUPFAM" id="SSF103473">
    <property type="entry name" value="MFS general substrate transporter"/>
    <property type="match status" value="1"/>
</dbReference>
<evidence type="ECO:0000256" key="6">
    <source>
        <dbReference type="SAM" id="Phobius"/>
    </source>
</evidence>
<sequence length="457" mass="49862">MSPRRHFMNSLYDADTNALSDASEITLRRAYSASEWRIIPILFLLWLLAWVDRANVAFAKLQMLSDLHFSETVYGFGAGLFFLGYVVFGIPSTMVQQRVGARRTISVIAIGWGLTSVAMMFVRSAPLFYLLRFLLGAFEAGFYPGVILYLNQWFPTKRRTRNFSIFHSAAICSTVVVGLTGGLVLQHMSGLLSLPGWRWMFLVQALPTLLLGCLVLFVLSDGPATASWLSPEERRLIQADLARDQKRSSVEVNPQRPLLANPVVWVLLAAYFCILTANTALSFFIPTILRDAGFGGYTAIGNAIAAICILGAIGNIAFCTYASRHGDVRYHCSIASVVSVASLILLVLVWHSSRTATFTTLAFALAGTGAGISLFWQIPMRYLKANAAAVGVAFISSVANLAGFLTPWLTGYVRQATGTYTSGFVTAACVQALAAVMLIVVLPLASRRDPHPLSSEY</sequence>
<feature type="transmembrane region" description="Helical" evidence="6">
    <location>
        <begin position="356"/>
        <end position="376"/>
    </location>
</feature>
<evidence type="ECO:0000256" key="2">
    <source>
        <dbReference type="ARBA" id="ARBA00022448"/>
    </source>
</evidence>
<feature type="transmembrane region" description="Helical" evidence="6">
    <location>
        <begin position="73"/>
        <end position="92"/>
    </location>
</feature>
<dbReference type="PANTHER" id="PTHR43791">
    <property type="entry name" value="PERMEASE-RELATED"/>
    <property type="match status" value="1"/>
</dbReference>
<dbReference type="CDD" id="cd17319">
    <property type="entry name" value="MFS_ExuT_GudP_like"/>
    <property type="match status" value="1"/>
</dbReference>
<evidence type="ECO:0000256" key="1">
    <source>
        <dbReference type="ARBA" id="ARBA00004141"/>
    </source>
</evidence>
<name>A0A972NIR8_9BURK</name>
<feature type="transmembrane region" description="Helical" evidence="6">
    <location>
        <begin position="128"/>
        <end position="151"/>
    </location>
</feature>
<comment type="caution">
    <text evidence="8">The sequence shown here is derived from an EMBL/GenBank/DDBJ whole genome shotgun (WGS) entry which is preliminary data.</text>
</comment>
<gene>
    <name evidence="8" type="ORF">GNZ13_03130</name>
</gene>
<feature type="transmembrane region" description="Helical" evidence="6">
    <location>
        <begin position="104"/>
        <end position="122"/>
    </location>
</feature>
<keyword evidence="3 6" id="KW-0812">Transmembrane</keyword>
<feature type="transmembrane region" description="Helical" evidence="6">
    <location>
        <begin position="422"/>
        <end position="445"/>
    </location>
</feature>
<feature type="transmembrane region" description="Helical" evidence="6">
    <location>
        <begin position="163"/>
        <end position="185"/>
    </location>
</feature>